<name>A0A6J1QL57_9HYME</name>
<dbReference type="PANTHER" id="PTHR10670">
    <property type="entry name" value="DNA POLYMERASE EPSILON CATALYTIC SUBUNIT A"/>
    <property type="match status" value="1"/>
</dbReference>
<dbReference type="InterPro" id="IPR013697">
    <property type="entry name" value="DNA_pol_e_suA_C"/>
</dbReference>
<keyword evidence="1" id="KW-0238">DNA-binding</keyword>
<keyword evidence="1" id="KW-0862">Zinc</keyword>
<organism evidence="3 5">
    <name type="scientific">Temnothorax curvispinosus</name>
    <dbReference type="NCBI Taxonomy" id="300111"/>
    <lineage>
        <taxon>Eukaryota</taxon>
        <taxon>Metazoa</taxon>
        <taxon>Ecdysozoa</taxon>
        <taxon>Arthropoda</taxon>
        <taxon>Hexapoda</taxon>
        <taxon>Insecta</taxon>
        <taxon>Pterygota</taxon>
        <taxon>Neoptera</taxon>
        <taxon>Endopterygota</taxon>
        <taxon>Hymenoptera</taxon>
        <taxon>Apocrita</taxon>
        <taxon>Aculeata</taxon>
        <taxon>Formicoidea</taxon>
        <taxon>Formicidae</taxon>
        <taxon>Myrmicinae</taxon>
        <taxon>Temnothorax</taxon>
    </lineage>
</organism>
<feature type="domain" description="DNA polymerase epsilon catalytic subunit A C-terminal" evidence="2">
    <location>
        <begin position="1"/>
        <end position="156"/>
    </location>
</feature>
<sequence>MMLGCSQWKDMAVGGDAVTVIPSYDEITLCNPAFKTLRSIVNAWLLEVSVYKNVFADYQLIHFYRWLRSPSALLYDPALRRTLHTYMKNKLYIQLIAEFKTLGCIIVFTNFNKIIVCTKKRSVNDALGYIEFVVQTIRNKELCFTVLKLRLTNVGNI</sequence>
<dbReference type="OrthoDB" id="10060449at2759"/>
<dbReference type="RefSeq" id="XP_024881765.1">
    <property type="nucleotide sequence ID" value="XM_025025997.1"/>
</dbReference>
<dbReference type="GO" id="GO:0006272">
    <property type="term" value="P:leading strand elongation"/>
    <property type="evidence" value="ECO:0007669"/>
    <property type="project" value="TreeGrafter"/>
</dbReference>
<keyword evidence="3" id="KW-1185">Reference proteome</keyword>
<keyword evidence="1" id="KW-0479">Metal-binding</keyword>
<dbReference type="GO" id="GO:0006287">
    <property type="term" value="P:base-excision repair, gap-filling"/>
    <property type="evidence" value="ECO:0007669"/>
    <property type="project" value="TreeGrafter"/>
</dbReference>
<dbReference type="RefSeq" id="XP_024881766.1">
    <property type="nucleotide sequence ID" value="XM_025025998.1"/>
</dbReference>
<dbReference type="GO" id="GO:0006297">
    <property type="term" value="P:nucleotide-excision repair, DNA gap filling"/>
    <property type="evidence" value="ECO:0007669"/>
    <property type="project" value="TreeGrafter"/>
</dbReference>
<dbReference type="GO" id="GO:0003887">
    <property type="term" value="F:DNA-directed DNA polymerase activity"/>
    <property type="evidence" value="ECO:0007669"/>
    <property type="project" value="UniProtKB-KW"/>
</dbReference>
<protein>
    <recommendedName>
        <fullName evidence="1">DNA polymerase epsilon catalytic subunit</fullName>
        <ecNumber evidence="1">2.7.7.7</ecNumber>
    </recommendedName>
</protein>
<dbReference type="GO" id="GO:0045004">
    <property type="term" value="P:DNA replication proofreading"/>
    <property type="evidence" value="ECO:0007669"/>
    <property type="project" value="TreeGrafter"/>
</dbReference>
<evidence type="ECO:0000313" key="5">
    <source>
        <dbReference type="RefSeq" id="XP_024881766.1"/>
    </source>
</evidence>
<keyword evidence="1" id="KW-0004">4Fe-4S</keyword>
<dbReference type="GO" id="GO:0008270">
    <property type="term" value="F:zinc ion binding"/>
    <property type="evidence" value="ECO:0007669"/>
    <property type="project" value="UniProtKB-KW"/>
</dbReference>
<keyword evidence="1" id="KW-0239">DNA-directed DNA polymerase</keyword>
<keyword evidence="1" id="KW-0539">Nucleus</keyword>
<accession>A0A6J1QL57</accession>
<evidence type="ECO:0000259" key="2">
    <source>
        <dbReference type="SMART" id="SM01159"/>
    </source>
</evidence>
<keyword evidence="1" id="KW-0548">Nucleotidyltransferase</keyword>
<dbReference type="RefSeq" id="XP_024881767.1">
    <property type="nucleotide sequence ID" value="XM_025025999.1"/>
</dbReference>
<evidence type="ECO:0000313" key="6">
    <source>
        <dbReference type="RefSeq" id="XP_024881767.1"/>
    </source>
</evidence>
<dbReference type="InterPro" id="IPR029703">
    <property type="entry name" value="POL2"/>
</dbReference>
<comment type="similarity">
    <text evidence="1">Belongs to the DNA polymerase type-B family.</text>
</comment>
<comment type="function">
    <text evidence="1">DNA polymerase II participates in chromosomal DNA replication.</text>
</comment>
<keyword evidence="1" id="KW-0808">Transferase</keyword>
<keyword evidence="1" id="KW-0863">Zinc-finger</keyword>
<dbReference type="EC" id="2.7.7.7" evidence="1"/>
<evidence type="ECO:0000313" key="3">
    <source>
        <dbReference type="Proteomes" id="UP000504618"/>
    </source>
</evidence>
<keyword evidence="1" id="KW-0235">DNA replication</keyword>
<keyword evidence="1" id="KW-0411">Iron-sulfur</keyword>
<gene>
    <name evidence="4 5 6" type="primary">LOC112460997</name>
</gene>
<dbReference type="GO" id="GO:0003677">
    <property type="term" value="F:DNA binding"/>
    <property type="evidence" value="ECO:0007669"/>
    <property type="project" value="UniProtKB-KW"/>
</dbReference>
<dbReference type="GO" id="GO:0008310">
    <property type="term" value="F:single-stranded DNA 3'-5' DNA exonuclease activity"/>
    <property type="evidence" value="ECO:0007669"/>
    <property type="project" value="TreeGrafter"/>
</dbReference>
<reference evidence="4 5" key="1">
    <citation type="submission" date="2025-04" db="UniProtKB">
        <authorList>
            <consortium name="RefSeq"/>
        </authorList>
    </citation>
    <scope>IDENTIFICATION</scope>
    <source>
        <tissue evidence="4 5">Whole body</tissue>
    </source>
</reference>
<dbReference type="GO" id="GO:0051539">
    <property type="term" value="F:4 iron, 4 sulfur cluster binding"/>
    <property type="evidence" value="ECO:0007669"/>
    <property type="project" value="UniProtKB-KW"/>
</dbReference>
<dbReference type="SMART" id="SM01159">
    <property type="entry name" value="DUF1744"/>
    <property type="match status" value="1"/>
</dbReference>
<comment type="subcellular location">
    <subcellularLocation>
        <location evidence="1">Nucleus</location>
    </subcellularLocation>
</comment>
<dbReference type="PANTHER" id="PTHR10670:SF0">
    <property type="entry name" value="DNA POLYMERASE EPSILON CATALYTIC SUBUNIT A"/>
    <property type="match status" value="1"/>
</dbReference>
<comment type="catalytic activity">
    <reaction evidence="1">
        <text>DNA(n) + a 2'-deoxyribonucleoside 5'-triphosphate = DNA(n+1) + diphosphate</text>
        <dbReference type="Rhea" id="RHEA:22508"/>
        <dbReference type="Rhea" id="RHEA-COMP:17339"/>
        <dbReference type="Rhea" id="RHEA-COMP:17340"/>
        <dbReference type="ChEBI" id="CHEBI:33019"/>
        <dbReference type="ChEBI" id="CHEBI:61560"/>
        <dbReference type="ChEBI" id="CHEBI:173112"/>
        <dbReference type="EC" id="2.7.7.7"/>
    </reaction>
</comment>
<dbReference type="GeneID" id="112460997"/>
<dbReference type="Proteomes" id="UP000504618">
    <property type="component" value="Unplaced"/>
</dbReference>
<dbReference type="GO" id="GO:0000278">
    <property type="term" value="P:mitotic cell cycle"/>
    <property type="evidence" value="ECO:0007669"/>
    <property type="project" value="TreeGrafter"/>
</dbReference>
<evidence type="ECO:0000313" key="4">
    <source>
        <dbReference type="RefSeq" id="XP_024881765.1"/>
    </source>
</evidence>
<proteinExistence type="inferred from homology"/>
<dbReference type="AlphaFoldDB" id="A0A6J1QL57"/>
<dbReference type="Pfam" id="PF08490">
    <property type="entry name" value="DUF1744"/>
    <property type="match status" value="1"/>
</dbReference>
<evidence type="ECO:0000256" key="1">
    <source>
        <dbReference type="RuleBase" id="RU365029"/>
    </source>
</evidence>
<dbReference type="GO" id="GO:0008622">
    <property type="term" value="C:epsilon DNA polymerase complex"/>
    <property type="evidence" value="ECO:0007669"/>
    <property type="project" value="InterPro"/>
</dbReference>
<keyword evidence="1" id="KW-0408">Iron</keyword>
<comment type="cofactor">
    <cofactor evidence="1">
        <name>[4Fe-4S] cluster</name>
        <dbReference type="ChEBI" id="CHEBI:49883"/>
    </cofactor>
</comment>